<evidence type="ECO:0000313" key="2">
    <source>
        <dbReference type="Proteomes" id="UP000238823"/>
    </source>
</evidence>
<dbReference type="Proteomes" id="UP000238823">
    <property type="component" value="Unassembled WGS sequence"/>
</dbReference>
<proteinExistence type="predicted"/>
<protein>
    <submittedName>
        <fullName evidence="1">Uncharacterized protein</fullName>
    </submittedName>
</protein>
<evidence type="ECO:0000313" key="1">
    <source>
        <dbReference type="EMBL" id="PRQ08445.1"/>
    </source>
</evidence>
<dbReference type="AlphaFoldDB" id="A0A2S9YTK1"/>
<accession>A0A2S9YTK1</accession>
<sequence length="320" mass="34161">MACQVAPVKPLRPVVMLLAMTLTGCGAEQDGWTRVVELGEGDDQLYSIVHVDPLTDSCVAVTLRGPASTYPPDEDLDVRVKGADLVVWSANGMGMGGRACTNGFMTTGGTTARGQVEFEDFVGAADSRVPCRISFELTIAAFDGQTYEISAREFPILDVGCPRPGVYASEHLDLDAAYGVHNGVGNLVIASWDPQHEACVWARFLSSNDATPPKSEVEVVNPWVYGGLRFGLMERERCVASELVVPPIDPPYDSDSAPALRSSGSLSFVTSEIQELAGGQLLVPCTLDVDLSLQSLGRYQWTPDDVGMRESGVVVAGACE</sequence>
<gene>
    <name evidence="1" type="ORF">ENSA7_17300</name>
</gene>
<organism evidence="1 2">
    <name type="scientific">Enhygromyxa salina</name>
    <dbReference type="NCBI Taxonomy" id="215803"/>
    <lineage>
        <taxon>Bacteria</taxon>
        <taxon>Pseudomonadati</taxon>
        <taxon>Myxococcota</taxon>
        <taxon>Polyangia</taxon>
        <taxon>Nannocystales</taxon>
        <taxon>Nannocystaceae</taxon>
        <taxon>Enhygromyxa</taxon>
    </lineage>
</organism>
<reference evidence="1 2" key="1">
    <citation type="submission" date="2018-03" db="EMBL/GenBank/DDBJ databases">
        <title>Draft Genome Sequences of the Obligatory Marine Myxobacteria Enhygromyxa salina SWB007.</title>
        <authorList>
            <person name="Poehlein A."/>
            <person name="Moghaddam J.A."/>
            <person name="Harms H."/>
            <person name="Alanjari M."/>
            <person name="Koenig G.M."/>
            <person name="Daniel R."/>
            <person name="Schaeberle T.F."/>
        </authorList>
    </citation>
    <scope>NUCLEOTIDE SEQUENCE [LARGE SCALE GENOMIC DNA]</scope>
    <source>
        <strain evidence="1 2">SWB007</strain>
    </source>
</reference>
<comment type="caution">
    <text evidence="1">The sequence shown here is derived from an EMBL/GenBank/DDBJ whole genome shotgun (WGS) entry which is preliminary data.</text>
</comment>
<dbReference type="EMBL" id="PVNL01000041">
    <property type="protein sequence ID" value="PRQ08445.1"/>
    <property type="molecule type" value="Genomic_DNA"/>
</dbReference>
<name>A0A2S9YTK1_9BACT</name>